<evidence type="ECO:0000313" key="1">
    <source>
        <dbReference type="EMBL" id="CAG6540996.1"/>
    </source>
</evidence>
<accession>A0A8D8MU02</accession>
<dbReference type="EMBL" id="HBUE01223855">
    <property type="protein sequence ID" value="CAG6540996.1"/>
    <property type="molecule type" value="Transcribed_RNA"/>
</dbReference>
<reference evidence="1" key="1">
    <citation type="submission" date="2021-05" db="EMBL/GenBank/DDBJ databases">
        <authorList>
            <person name="Alioto T."/>
            <person name="Alioto T."/>
            <person name="Gomez Garrido J."/>
        </authorList>
    </citation>
    <scope>NUCLEOTIDE SEQUENCE</scope>
</reference>
<name>A0A8D8MU02_CULPI</name>
<protein>
    <submittedName>
        <fullName evidence="1">(northern house mosquito) hypothetical protein</fullName>
    </submittedName>
</protein>
<dbReference type="AlphaFoldDB" id="A0A8D8MU02"/>
<organism evidence="1">
    <name type="scientific">Culex pipiens</name>
    <name type="common">House mosquito</name>
    <dbReference type="NCBI Taxonomy" id="7175"/>
    <lineage>
        <taxon>Eukaryota</taxon>
        <taxon>Metazoa</taxon>
        <taxon>Ecdysozoa</taxon>
        <taxon>Arthropoda</taxon>
        <taxon>Hexapoda</taxon>
        <taxon>Insecta</taxon>
        <taxon>Pterygota</taxon>
        <taxon>Neoptera</taxon>
        <taxon>Endopterygota</taxon>
        <taxon>Diptera</taxon>
        <taxon>Nematocera</taxon>
        <taxon>Culicoidea</taxon>
        <taxon>Culicidae</taxon>
        <taxon>Culicinae</taxon>
        <taxon>Culicini</taxon>
        <taxon>Culex</taxon>
        <taxon>Culex</taxon>
    </lineage>
</organism>
<proteinExistence type="predicted"/>
<dbReference type="EMBL" id="HBUE01330524">
    <property type="protein sequence ID" value="CAG6593067.1"/>
    <property type="molecule type" value="Transcribed_RNA"/>
</dbReference>
<sequence>MLSWYRSVCFFTLRSSTGERHATGEHDPELCGELPLRSDDSRWLYLAIMSRMFGDSSFAGAFFCISSRRWVLGDCGSGGRFVTSFCSGGCSLLEDSISLLTTTGLTDVSPSTVVKIRRFVRTSTFAVQLMELELPCWLSSSSTWVSVGEIRISSVTLTEQDGSGGFSGCPSSFLIFSTYTTSSAFSACGVCGIFSVESVGFFARLVLRFVFLGTSRT</sequence>